<dbReference type="EMBL" id="KU351741">
    <property type="protein sequence ID" value="ANC96552.1"/>
    <property type="molecule type" value="Genomic_DNA"/>
</dbReference>
<accession>A0A192XNY4</accession>
<sequence length="427" mass="49360">MASVNRSQLIQFAIDCNNINFDRSLSSMKLTCTLSHENPVILLVTDGTENNLENVILAGYILSNTRTIYITVNFVDFSPVCVNMFALPIVFPTSALSIDNYFYFKENMDPIIYQQFGHIDKDQNIGMVVYSMDSNILTIDALVTKICWKKSDFQPVLKTPKNETIETMYCLFTLDTDKCTYWEYVLTENTPICEIDMISENNVSVYKIEYRTPTMFIFLRYVYVTNSLSLVIPNECNLRLKFFQSIRNQVALNINMPYFSVSPELGYIEIYFPGRMTLKPYQITELNLRGTFTNLSVVGIFIPKSSSHFYSLPFIWQPCETFKVYLYCETVINVNENTVIGHVYFTNRNYFPHAFHPKTYKECKSKVSTNSNSSLQINFMGNVFTTNTLPNVVIHPIDCLVAKKKSDTELLTRNSINLVPRFKRMQL</sequence>
<gene>
    <name evidence="1" type="primary">U55A</name>
</gene>
<dbReference type="OrthoDB" id="32067at10239"/>
<dbReference type="Proteomes" id="UP000202843">
    <property type="component" value="Segment"/>
</dbReference>
<evidence type="ECO:0000313" key="2">
    <source>
        <dbReference type="Proteomes" id="UP000202843"/>
    </source>
</evidence>
<dbReference type="RefSeq" id="YP_009253961.1">
    <property type="nucleotide sequence ID" value="NC_030200.1"/>
</dbReference>
<dbReference type="Pfam" id="PF06501">
    <property type="entry name" value="Herpes_U55"/>
    <property type="match status" value="1"/>
</dbReference>
<protein>
    <submittedName>
        <fullName evidence="1">Protein UL84</fullName>
    </submittedName>
</protein>
<dbReference type="GeneID" id="27912111"/>
<reference evidence="1 2" key="1">
    <citation type="journal article" date="2016" name="J. Virol.">
        <title>Complete Unique Genome Sequence, Expression Profile, and Salivary Gland Tissue Tropism of the Herpesvirus 7 Homolog in Pigtailed Macaques.</title>
        <authorList>
            <person name="Staheli J.P."/>
            <person name="Dyen M.R."/>
            <person name="Basom R."/>
            <person name="Fitzgibbon M."/>
            <person name="Barcy S."/>
        </authorList>
    </citation>
    <scope>NUCLEOTIDE SEQUENCE [LARGE SCALE GENOMIC DNA]</scope>
</reference>
<name>A0A192XNY4_9BETA</name>
<organism evidence="1 2">
    <name type="scientific">macacine betaherpesvirus 9</name>
    <dbReference type="NCBI Taxonomy" id="2560568"/>
    <lineage>
        <taxon>Viruses</taxon>
        <taxon>Duplodnaviria</taxon>
        <taxon>Heunggongvirae</taxon>
        <taxon>Peploviricota</taxon>
        <taxon>Herviviricetes</taxon>
        <taxon>Herpesvirales</taxon>
        <taxon>Orthoherpesviridae</taxon>
        <taxon>Betaherpesvirinae</taxon>
        <taxon>Roseolovirus</taxon>
        <taxon>Roseolovirus macacinebeta9</taxon>
    </lineage>
</organism>
<keyword evidence="2" id="KW-1185">Reference proteome</keyword>
<evidence type="ECO:0000313" key="1">
    <source>
        <dbReference type="EMBL" id="ANC96552.1"/>
    </source>
</evidence>
<dbReference type="KEGG" id="vg:27912111"/>
<dbReference type="InterPro" id="IPR009479">
    <property type="entry name" value="Herpes_U55"/>
</dbReference>
<proteinExistence type="predicted"/>